<dbReference type="PANTHER" id="PTHR42832:SF3">
    <property type="entry name" value="L-GLUTAMINE--4-(METHYLSULFANYL)-2-OXOBUTANOATE AMINOTRANSFERASE"/>
    <property type="match status" value="1"/>
</dbReference>
<dbReference type="SUPFAM" id="SSF53383">
    <property type="entry name" value="PLP-dependent transferases"/>
    <property type="match status" value="1"/>
</dbReference>
<dbReference type="EMBL" id="QBKN01000002">
    <property type="protein sequence ID" value="PTX52102.1"/>
    <property type="molecule type" value="Genomic_DNA"/>
</dbReference>
<dbReference type="GO" id="GO:0008483">
    <property type="term" value="F:transaminase activity"/>
    <property type="evidence" value="ECO:0007669"/>
    <property type="project" value="UniProtKB-KW"/>
</dbReference>
<dbReference type="Gene3D" id="3.90.1150.10">
    <property type="entry name" value="Aspartate Aminotransferase, domain 1"/>
    <property type="match status" value="1"/>
</dbReference>
<evidence type="ECO:0000256" key="1">
    <source>
        <dbReference type="ARBA" id="ARBA00001933"/>
    </source>
</evidence>
<evidence type="ECO:0000256" key="2">
    <source>
        <dbReference type="ARBA" id="ARBA00022576"/>
    </source>
</evidence>
<feature type="domain" description="Aminotransferase class I/classII large" evidence="5">
    <location>
        <begin position="69"/>
        <end position="392"/>
    </location>
</feature>
<dbReference type="Pfam" id="PF00155">
    <property type="entry name" value="Aminotran_1_2"/>
    <property type="match status" value="1"/>
</dbReference>
<evidence type="ECO:0000256" key="3">
    <source>
        <dbReference type="ARBA" id="ARBA00022679"/>
    </source>
</evidence>
<reference evidence="6 7" key="1">
    <citation type="submission" date="2018-04" db="EMBL/GenBank/DDBJ databases">
        <title>Genomic Encyclopedia of Archaeal and Bacterial Type Strains, Phase II (KMG-II): from individual species to whole genera.</title>
        <authorList>
            <person name="Goeker M."/>
        </authorList>
    </citation>
    <scope>NUCLEOTIDE SEQUENCE [LARGE SCALE GENOMIC DNA]</scope>
    <source>
        <strain evidence="6 7">DSM 29329</strain>
    </source>
</reference>
<dbReference type="InterPro" id="IPR015424">
    <property type="entry name" value="PyrdxlP-dep_Trfase"/>
</dbReference>
<organism evidence="6 7">
    <name type="scientific">Allosediminivita pacifica</name>
    <dbReference type="NCBI Taxonomy" id="1267769"/>
    <lineage>
        <taxon>Bacteria</taxon>
        <taxon>Pseudomonadati</taxon>
        <taxon>Pseudomonadota</taxon>
        <taxon>Alphaproteobacteria</taxon>
        <taxon>Rhodobacterales</taxon>
        <taxon>Paracoccaceae</taxon>
        <taxon>Allosediminivita</taxon>
    </lineage>
</organism>
<comment type="caution">
    <text evidence="6">The sequence shown here is derived from an EMBL/GenBank/DDBJ whole genome shotgun (WGS) entry which is preliminary data.</text>
</comment>
<dbReference type="AlphaFoldDB" id="A0A2T6B7V0"/>
<dbReference type="GO" id="GO:0030170">
    <property type="term" value="F:pyridoxal phosphate binding"/>
    <property type="evidence" value="ECO:0007669"/>
    <property type="project" value="InterPro"/>
</dbReference>
<evidence type="ECO:0000259" key="5">
    <source>
        <dbReference type="Pfam" id="PF00155"/>
    </source>
</evidence>
<dbReference type="InterPro" id="IPR050881">
    <property type="entry name" value="LL-DAP_aminotransferase"/>
</dbReference>
<dbReference type="Gene3D" id="3.40.640.10">
    <property type="entry name" value="Type I PLP-dependent aspartate aminotransferase-like (Major domain)"/>
    <property type="match status" value="1"/>
</dbReference>
<comment type="cofactor">
    <cofactor evidence="1 4">
        <name>pyridoxal 5'-phosphate</name>
        <dbReference type="ChEBI" id="CHEBI:597326"/>
    </cofactor>
</comment>
<dbReference type="EC" id="2.6.1.-" evidence="4"/>
<dbReference type="InterPro" id="IPR015421">
    <property type="entry name" value="PyrdxlP-dep_Trfase_major"/>
</dbReference>
<dbReference type="InterPro" id="IPR004839">
    <property type="entry name" value="Aminotransferase_I/II_large"/>
</dbReference>
<keyword evidence="2 4" id="KW-0032">Aminotransferase</keyword>
<gene>
    <name evidence="6" type="ORF">C8N44_102147</name>
</gene>
<proteinExistence type="inferred from homology"/>
<sequence>MIPSPEAVTAIERMFPERFSNLPDYAFPRLRALLDAHAPGGPVRHMTIGEPKHAFPPWITGILTDYAAEFGRYPPNDGTPELRAAMTGWIARRYGVHLDPERQVMPLNGTREGLYNAAMALCPETRNGARPVVLTPNPFYQVYAVAALSVGAEPVYVPATAETGHLPDYTSLPEEVLERTALCYICSPANPQGAVADEAYWRELIGLAEKHDFRILADECYSEIYRDTPPPGALQVAHSMGADPERVVIFHSLSKRSNLPGLRAGFVAGGPECMARIKQLRNYAGAPLPMPIQRVAERVWADEAHVETNRALYRTKYLMADRILGNVPGYVPPQAGFFLWLPVEDGETAALKLWQETGTRVLPGAYLSRETAQGNPGKGYIRVAMVADADETEAGLTTIKDCLYGSA</sequence>
<dbReference type="InterPro" id="IPR015422">
    <property type="entry name" value="PyrdxlP-dep_Trfase_small"/>
</dbReference>
<dbReference type="InterPro" id="IPR004838">
    <property type="entry name" value="NHTrfase_class1_PyrdxlP-BS"/>
</dbReference>
<name>A0A2T6B7V0_9RHOB</name>
<dbReference type="PROSITE" id="PS00105">
    <property type="entry name" value="AA_TRANSFER_CLASS_1"/>
    <property type="match status" value="1"/>
</dbReference>
<protein>
    <recommendedName>
        <fullName evidence="4">Aminotransferase</fullName>
        <ecNumber evidence="4">2.6.1.-</ecNumber>
    </recommendedName>
</protein>
<dbReference type="CDD" id="cd00609">
    <property type="entry name" value="AAT_like"/>
    <property type="match status" value="1"/>
</dbReference>
<keyword evidence="3 4" id="KW-0808">Transferase</keyword>
<evidence type="ECO:0000256" key="4">
    <source>
        <dbReference type="RuleBase" id="RU000481"/>
    </source>
</evidence>
<evidence type="ECO:0000313" key="6">
    <source>
        <dbReference type="EMBL" id="PTX52102.1"/>
    </source>
</evidence>
<evidence type="ECO:0000313" key="7">
    <source>
        <dbReference type="Proteomes" id="UP000244069"/>
    </source>
</evidence>
<dbReference type="PANTHER" id="PTHR42832">
    <property type="entry name" value="AMINO ACID AMINOTRANSFERASE"/>
    <property type="match status" value="1"/>
</dbReference>
<keyword evidence="7" id="KW-1185">Reference proteome</keyword>
<comment type="similarity">
    <text evidence="4">Belongs to the class-I pyridoxal-phosphate-dependent aminotransferase family.</text>
</comment>
<dbReference type="Proteomes" id="UP000244069">
    <property type="component" value="Unassembled WGS sequence"/>
</dbReference>
<accession>A0A2T6B7V0</accession>